<dbReference type="GO" id="GO:0008484">
    <property type="term" value="F:sulfuric ester hydrolase activity"/>
    <property type="evidence" value="ECO:0007669"/>
    <property type="project" value="InterPro"/>
</dbReference>
<feature type="signal peptide" evidence="7">
    <location>
        <begin position="1"/>
        <end position="22"/>
    </location>
</feature>
<dbReference type="PROSITE" id="PS00149">
    <property type="entry name" value="SULFATASE_2"/>
    <property type="match status" value="1"/>
</dbReference>
<evidence type="ECO:0000256" key="2">
    <source>
        <dbReference type="ARBA" id="ARBA00008779"/>
    </source>
</evidence>
<feature type="chain" id="PRO_5043553553" description="Sulfatase N-terminal domain-containing protein" evidence="7">
    <location>
        <begin position="23"/>
        <end position="526"/>
    </location>
</feature>
<keyword evidence="7" id="KW-0732">Signal</keyword>
<dbReference type="EMBL" id="JARQZJ010000013">
    <property type="protein sequence ID" value="KAK9872817.1"/>
    <property type="molecule type" value="Genomic_DNA"/>
</dbReference>
<dbReference type="Proteomes" id="UP001431783">
    <property type="component" value="Unassembled WGS sequence"/>
</dbReference>
<accession>A0AAW1TMR4</accession>
<evidence type="ECO:0000259" key="8">
    <source>
        <dbReference type="Pfam" id="PF00884"/>
    </source>
</evidence>
<dbReference type="Gene3D" id="3.30.1120.10">
    <property type="match status" value="1"/>
</dbReference>
<keyword evidence="3" id="KW-0479">Metal-binding</keyword>
<evidence type="ECO:0000313" key="9">
    <source>
        <dbReference type="EMBL" id="KAK9872817.1"/>
    </source>
</evidence>
<dbReference type="InterPro" id="IPR000917">
    <property type="entry name" value="Sulfatase_N"/>
</dbReference>
<evidence type="ECO:0000256" key="3">
    <source>
        <dbReference type="ARBA" id="ARBA00022723"/>
    </source>
</evidence>
<dbReference type="PANTHER" id="PTHR10342">
    <property type="entry name" value="ARYLSULFATASE"/>
    <property type="match status" value="1"/>
</dbReference>
<evidence type="ECO:0000256" key="5">
    <source>
        <dbReference type="ARBA" id="ARBA00022837"/>
    </source>
</evidence>
<evidence type="ECO:0000256" key="6">
    <source>
        <dbReference type="ARBA" id="ARBA00023180"/>
    </source>
</evidence>
<keyword evidence="5" id="KW-0106">Calcium</keyword>
<keyword evidence="4" id="KW-0378">Hydrolase</keyword>
<evidence type="ECO:0000256" key="1">
    <source>
        <dbReference type="ARBA" id="ARBA00001913"/>
    </source>
</evidence>
<comment type="caution">
    <text evidence="9">The sequence shown here is derived from an EMBL/GenBank/DDBJ whole genome shotgun (WGS) entry which is preliminary data.</text>
</comment>
<comment type="cofactor">
    <cofactor evidence="1">
        <name>Ca(2+)</name>
        <dbReference type="ChEBI" id="CHEBI:29108"/>
    </cofactor>
</comment>
<dbReference type="InterPro" id="IPR024607">
    <property type="entry name" value="Sulfatase_CS"/>
</dbReference>
<sequence length="526" mass="60049">MNIEVLRAFSVVILCISSYIYAQGMKQNSPPHIVMIVADDLGSNDLSYRGFNQITTPNLDAMGFNGIILNRHYTEAICTPSRAALLTGQYPIRIGMQGEPLKAGEDRHLPSDVQTLPQLLKERGYDTYLVGKWHLGPARRDDTPTRKGFDYHYGYWNGYVGYFDHEIPVPISPSISYNGYDMKENFKDAWIDKGKYATHLFTEKALDVIDQQNIDTPMFLMITHLAAHTGKDGLVEGYDEQEMNNTYSYVEDLQRRRYLDAVRHLDDSVGKIVEKLQQRNMLQNSVVVFMADNGAQINGRFKNAGSNFPLRGEKFSHHEGGIRNAAVIYSPLLEKRNYVHDELIHITDWFPTLYSLAGYAGRYKLLNGTIQSGFFDTFSPEPTSLKQMDYDVAAILNSPVNKAIEESKSNPVMLDETLITGLRKYSSALRQFPKCMNKPENPEICKKYCLFDLWIDPCETENLINDRSKAKIVSTLKTRLQTFWRQVSPQTNKNVDVNSNPAKYNGTWCTWLDDELCVKTRINADY</sequence>
<feature type="domain" description="Sulfatase N-terminal" evidence="8">
    <location>
        <begin position="31"/>
        <end position="359"/>
    </location>
</feature>
<name>A0AAW1TMR4_9CUCU</name>
<dbReference type="SUPFAM" id="SSF53649">
    <property type="entry name" value="Alkaline phosphatase-like"/>
    <property type="match status" value="1"/>
</dbReference>
<dbReference type="AlphaFoldDB" id="A0AAW1TMR4"/>
<dbReference type="Pfam" id="PF00884">
    <property type="entry name" value="Sulfatase"/>
    <property type="match status" value="1"/>
</dbReference>
<keyword evidence="6" id="KW-0325">Glycoprotein</keyword>
<keyword evidence="10" id="KW-1185">Reference proteome</keyword>
<dbReference type="InterPro" id="IPR017850">
    <property type="entry name" value="Alkaline_phosphatase_core_sf"/>
</dbReference>
<organism evidence="9 10">
    <name type="scientific">Henosepilachna vigintioctopunctata</name>
    <dbReference type="NCBI Taxonomy" id="420089"/>
    <lineage>
        <taxon>Eukaryota</taxon>
        <taxon>Metazoa</taxon>
        <taxon>Ecdysozoa</taxon>
        <taxon>Arthropoda</taxon>
        <taxon>Hexapoda</taxon>
        <taxon>Insecta</taxon>
        <taxon>Pterygota</taxon>
        <taxon>Neoptera</taxon>
        <taxon>Endopterygota</taxon>
        <taxon>Coleoptera</taxon>
        <taxon>Polyphaga</taxon>
        <taxon>Cucujiformia</taxon>
        <taxon>Coccinelloidea</taxon>
        <taxon>Coccinellidae</taxon>
        <taxon>Epilachninae</taxon>
        <taxon>Epilachnini</taxon>
        <taxon>Henosepilachna</taxon>
    </lineage>
</organism>
<reference evidence="9 10" key="1">
    <citation type="submission" date="2023-03" db="EMBL/GenBank/DDBJ databases">
        <title>Genome insight into feeding habits of ladybird beetles.</title>
        <authorList>
            <person name="Li H.-S."/>
            <person name="Huang Y.-H."/>
            <person name="Pang H."/>
        </authorList>
    </citation>
    <scope>NUCLEOTIDE SEQUENCE [LARGE SCALE GENOMIC DNA]</scope>
    <source>
        <strain evidence="9">SYSU_2023b</strain>
        <tissue evidence="9">Whole body</tissue>
    </source>
</reference>
<dbReference type="PANTHER" id="PTHR10342:SF273">
    <property type="entry name" value="RE14504P"/>
    <property type="match status" value="1"/>
</dbReference>
<evidence type="ECO:0000313" key="10">
    <source>
        <dbReference type="Proteomes" id="UP001431783"/>
    </source>
</evidence>
<protein>
    <recommendedName>
        <fullName evidence="8">Sulfatase N-terminal domain-containing protein</fullName>
    </recommendedName>
</protein>
<dbReference type="GO" id="GO:0046872">
    <property type="term" value="F:metal ion binding"/>
    <property type="evidence" value="ECO:0007669"/>
    <property type="project" value="UniProtKB-KW"/>
</dbReference>
<comment type="similarity">
    <text evidence="2">Belongs to the sulfatase family.</text>
</comment>
<gene>
    <name evidence="9" type="ORF">WA026_019601</name>
</gene>
<dbReference type="Gene3D" id="3.40.720.10">
    <property type="entry name" value="Alkaline Phosphatase, subunit A"/>
    <property type="match status" value="1"/>
</dbReference>
<dbReference type="PROSITE" id="PS00523">
    <property type="entry name" value="SULFATASE_1"/>
    <property type="match status" value="1"/>
</dbReference>
<dbReference type="CDD" id="cd16029">
    <property type="entry name" value="4-S"/>
    <property type="match status" value="1"/>
</dbReference>
<evidence type="ECO:0000256" key="4">
    <source>
        <dbReference type="ARBA" id="ARBA00022801"/>
    </source>
</evidence>
<proteinExistence type="inferred from homology"/>
<dbReference type="InterPro" id="IPR047115">
    <property type="entry name" value="ARSB"/>
</dbReference>
<evidence type="ECO:0000256" key="7">
    <source>
        <dbReference type="SAM" id="SignalP"/>
    </source>
</evidence>